<comment type="function">
    <text evidence="15">Catalyzes the first committed step in the biosynthesis of complex N-glycans. It controls conversion of high mannose to complex N-glycans; the final hydrolytic step in the N-glycan maturation pathway.</text>
</comment>
<keyword evidence="14 17" id="KW-0326">Glycosidase</keyword>
<dbReference type="InterPro" id="IPR000602">
    <property type="entry name" value="Glyco_hydro_38_N"/>
</dbReference>
<organism evidence="22 23">
    <name type="scientific">Drosophila mauritiana</name>
    <name type="common">Fruit fly</name>
    <dbReference type="NCBI Taxonomy" id="7226"/>
    <lineage>
        <taxon>Eukaryota</taxon>
        <taxon>Metazoa</taxon>
        <taxon>Ecdysozoa</taxon>
        <taxon>Arthropoda</taxon>
        <taxon>Hexapoda</taxon>
        <taxon>Insecta</taxon>
        <taxon>Pterygota</taxon>
        <taxon>Neoptera</taxon>
        <taxon>Endopterygota</taxon>
        <taxon>Diptera</taxon>
        <taxon>Brachycera</taxon>
        <taxon>Muscomorpha</taxon>
        <taxon>Ephydroidea</taxon>
        <taxon>Drosophilidae</taxon>
        <taxon>Drosophila</taxon>
        <taxon>Sophophora</taxon>
    </lineage>
</organism>
<evidence type="ECO:0000256" key="19">
    <source>
        <dbReference type="SAM" id="MobiDB-lite"/>
    </source>
</evidence>
<evidence type="ECO:0000256" key="5">
    <source>
        <dbReference type="ARBA" id="ARBA00022692"/>
    </source>
</evidence>
<dbReference type="InterPro" id="IPR015341">
    <property type="entry name" value="Glyco_hydro_38_cen"/>
</dbReference>
<dbReference type="PANTHER" id="PTHR11607">
    <property type="entry name" value="ALPHA-MANNOSIDASE"/>
    <property type="match status" value="1"/>
</dbReference>
<evidence type="ECO:0000313" key="22">
    <source>
        <dbReference type="Proteomes" id="UP000515162"/>
    </source>
</evidence>
<gene>
    <name evidence="23" type="primary">LOC117143465</name>
</gene>
<dbReference type="InterPro" id="IPR048534">
    <property type="entry name" value="Man2a1-like_dom"/>
</dbReference>
<dbReference type="InterPro" id="IPR011330">
    <property type="entry name" value="Glyco_hydro/deAcase_b/a-brl"/>
</dbReference>
<dbReference type="GeneID" id="117143465"/>
<evidence type="ECO:0000256" key="1">
    <source>
        <dbReference type="ARBA" id="ARBA00004323"/>
    </source>
</evidence>
<keyword evidence="22" id="KW-1185">Reference proteome</keyword>
<evidence type="ECO:0000256" key="20">
    <source>
        <dbReference type="SAM" id="Phobius"/>
    </source>
</evidence>
<dbReference type="FunFam" id="3.20.110.10:FF:000003">
    <property type="entry name" value="Alpha-mannosidase"/>
    <property type="match status" value="1"/>
</dbReference>
<evidence type="ECO:0000256" key="14">
    <source>
        <dbReference type="ARBA" id="ARBA00023295"/>
    </source>
</evidence>
<feature type="coiled-coil region" evidence="18">
    <location>
        <begin position="74"/>
        <end position="101"/>
    </location>
</feature>
<dbReference type="SUPFAM" id="SSF74650">
    <property type="entry name" value="Galactose mutarotase-like"/>
    <property type="match status" value="1"/>
</dbReference>
<dbReference type="SUPFAM" id="SSF88688">
    <property type="entry name" value="Families 57/38 glycoside transferase middle domain"/>
    <property type="match status" value="1"/>
</dbReference>
<dbReference type="InterPro" id="IPR050843">
    <property type="entry name" value="Glycosyl_Hydrlase_38"/>
</dbReference>
<keyword evidence="10 20" id="KW-1133">Transmembrane helix</keyword>
<dbReference type="InterPro" id="IPR037094">
    <property type="entry name" value="Glyco_hydro_38_cen_sf"/>
</dbReference>
<dbReference type="InterPro" id="IPR011682">
    <property type="entry name" value="Glyco_hydro_38_C"/>
</dbReference>
<dbReference type="Pfam" id="PF21260">
    <property type="entry name" value="Laman-like_dom"/>
    <property type="match status" value="1"/>
</dbReference>
<dbReference type="SUPFAM" id="SSF88713">
    <property type="entry name" value="Glycoside hydrolase/deacetylase"/>
    <property type="match status" value="1"/>
</dbReference>
<dbReference type="Pfam" id="PF07748">
    <property type="entry name" value="Glyco_hydro_38C"/>
    <property type="match status" value="1"/>
</dbReference>
<dbReference type="Gene3D" id="1.20.1270.50">
    <property type="entry name" value="Glycoside hydrolase family 38, central domain"/>
    <property type="match status" value="1"/>
</dbReference>
<keyword evidence="6 17" id="KW-0479">Metal-binding</keyword>
<comment type="similarity">
    <text evidence="3 17">Belongs to the glycosyl hydrolase 38 family.</text>
</comment>
<evidence type="ECO:0000256" key="2">
    <source>
        <dbReference type="ARBA" id="ARBA00004922"/>
    </source>
</evidence>
<comment type="catalytic activity">
    <reaction evidence="16">
        <text>N(4)-{beta-D-GlcNAc-(1-&gt;2)-alpha-D-Man-(1-&gt;3)-[alpha-D-Man-(1-&gt;3)-[alpha-D-Man-(1-&gt;6)]-alpha-D-Man-(1-&gt;6)]-beta-D-Man-(1-&gt;4)-beta-D-GlcNAc-(1-&gt;4)-beta-D-GlcNAc}-L-asparaginyl-[protein] + 2 H2O = 2 alpha-D-mannopyranose + an N(4)-{beta-D-GlcNAc-(1-&gt;2)-alpha-D-Man-(1-&gt;3)-[alpha-D-Man-(1-&gt;6)]-beta-D-Man-(1-&gt;4)-beta-D-GlcNAc-(1-&gt;4)-beta-D-GlcNAc}-L-asparaginyl-[protein]</text>
        <dbReference type="Rhea" id="RHEA:56052"/>
        <dbReference type="Rhea" id="RHEA-COMP:14368"/>
        <dbReference type="Rhea" id="RHEA-COMP:14369"/>
        <dbReference type="ChEBI" id="CHEBI:15377"/>
        <dbReference type="ChEBI" id="CHEBI:28729"/>
        <dbReference type="ChEBI" id="CHEBI:60615"/>
        <dbReference type="ChEBI" id="CHEBI:60625"/>
        <dbReference type="EC" id="3.2.1.114"/>
    </reaction>
</comment>
<comment type="subunit">
    <text evidence="4">Homodimer; disulfide-linked.</text>
</comment>
<evidence type="ECO:0000256" key="3">
    <source>
        <dbReference type="ARBA" id="ARBA00009792"/>
    </source>
</evidence>
<dbReference type="GO" id="GO:0006013">
    <property type="term" value="P:mannose metabolic process"/>
    <property type="evidence" value="ECO:0007669"/>
    <property type="project" value="InterPro"/>
</dbReference>
<dbReference type="CTD" id="41126"/>
<accession>A0A6P8K6C3</accession>
<dbReference type="FunFam" id="1.20.1270.50:FF:000001">
    <property type="entry name" value="Alpha-mannosidase"/>
    <property type="match status" value="1"/>
</dbReference>
<evidence type="ECO:0000313" key="23">
    <source>
        <dbReference type="RefSeq" id="XP_033164067.1"/>
    </source>
</evidence>
<protein>
    <recommendedName>
        <fullName evidence="17">Alpha-mannosidase</fullName>
        <ecNumber evidence="17">3.2.1.-</ecNumber>
    </recommendedName>
</protein>
<evidence type="ECO:0000256" key="10">
    <source>
        <dbReference type="ARBA" id="ARBA00022989"/>
    </source>
</evidence>
<dbReference type="InterPro" id="IPR028995">
    <property type="entry name" value="Glyco_hydro_57/38_cen_sf"/>
</dbReference>
<dbReference type="FunFam" id="2.70.98.30:FF:000002">
    <property type="entry name" value="Alpha-mannosidase"/>
    <property type="match status" value="1"/>
</dbReference>
<dbReference type="InterPro" id="IPR027291">
    <property type="entry name" value="Glyco_hydro_38_N_sf"/>
</dbReference>
<dbReference type="GO" id="GO:0004572">
    <property type="term" value="F:mannosyl-oligosaccharide 1,3-1,6-alpha-mannosidase activity"/>
    <property type="evidence" value="ECO:0007669"/>
    <property type="project" value="UniProtKB-EC"/>
</dbReference>
<proteinExistence type="inferred from homology"/>
<dbReference type="Gene3D" id="2.60.40.1360">
    <property type="match status" value="1"/>
</dbReference>
<keyword evidence="7 17" id="KW-0378">Hydrolase</keyword>
<dbReference type="Gene3D" id="3.20.110.10">
    <property type="entry name" value="Glycoside hydrolase 38, N terminal domain"/>
    <property type="match status" value="1"/>
</dbReference>
<evidence type="ECO:0000259" key="21">
    <source>
        <dbReference type="SMART" id="SM00872"/>
    </source>
</evidence>
<dbReference type="Gene3D" id="2.70.98.30">
    <property type="entry name" value="Golgi alpha-mannosidase II, domain 4"/>
    <property type="match status" value="1"/>
</dbReference>
<keyword evidence="13" id="KW-1015">Disulfide bond</keyword>
<evidence type="ECO:0000256" key="8">
    <source>
        <dbReference type="ARBA" id="ARBA00022833"/>
    </source>
</evidence>
<keyword evidence="12 20" id="KW-0472">Membrane</keyword>
<dbReference type="FunFam" id="2.60.40.1180:FF:000019">
    <property type="entry name" value="Alpha-mannosidase 2"/>
    <property type="match status" value="1"/>
</dbReference>
<dbReference type="InterPro" id="IPR011013">
    <property type="entry name" value="Gal_mutarotase_sf_dom"/>
</dbReference>
<evidence type="ECO:0000256" key="9">
    <source>
        <dbReference type="ARBA" id="ARBA00022968"/>
    </source>
</evidence>
<dbReference type="GO" id="GO:0046872">
    <property type="term" value="F:metal ion binding"/>
    <property type="evidence" value="ECO:0007669"/>
    <property type="project" value="UniProtKB-KW"/>
</dbReference>
<dbReference type="EC" id="3.2.1.-" evidence="17"/>
<sequence>MLKKPRKFQPIGLLQLAAVSLTSTFPCLINRKMLRILRRFALVICSGCLLVFLSLYIILNFAAPAATQIKQPNYENIENKLQELQNGLQEHGEEMRNLRARLAKTPNRDDPIRPPLKVARSPRPGQCQDVVQDVPNVDVQMLELYDRMSFKDIDGGVWKQGWNIKYDPLKYNAHHKLKVFVVPHSHNDPGWIQTFEDYYQHDTKHILSNALRHLHDNPEMKFIWAEISYFARFYHDLGENKKMQMKSIVKNGQLEFVTGGWVMPDEANSHWRNVLLQLTEGQTWLKQFMNVTPTASWAIDPFGHSPTMPYILQKSGFKNMLIQRTHYSVKKELAQQRQLEFLWRQIWDNKGDTALFTHMMPFYSYDIPHTCGPDPKVCCQFDFKRMGAFGLSCPWKVPPRAISDQNVAARSDLLVDQWKKKAELYRTNVLLIPLGDDFRFKQNTEWDVQRVNYERLFEHINSQAHFNVQAQFGTLQEYFDAVHQAERAGQAEFPTLSGDFFTYADRSDNYWSGYYTSRPYHKRMDRVLMHYVRAAEMLSAWHSWDGMARIEERMEQARRELSLFQHHDGITGTAKTHVVVDYEQRMQDALKACQMVMQQSVYRLLTKPSIYSPDFSFSYFTLDDSRWPGSGVEDSRTTIILGEDILPSKHVVMHNTLPHWREQLVDFYVSSPFVSVTDLANNPVEAQVSPVWSWHHDTLTKTIHPQGSTTKYRIIFKARVPPMGLATYVLTISDSKPEHTSYASNLLLRKNPTSLPLGQYPEDVKFGDPREISLRVGNGPTLAFSEQGLLKSIQLTQDSPHVPVHFKFLKYGVRSHGDRSGAYLFLPNGPASPVELGQPVVLVTKGKLESSVSVGLPSVVHQTIMRGGAPEIRNLVDIGSLDNTEIVMRLETHIDSGDIFYTDLNGLQFIKRRRLDKLPLQANYYPIPSGMFIEDANMRLTLLTGQPLGGSSLASGELEIMQDRRLASDDERGLGQGVLDNRPVLHIYRLVLEKINNCVRPSELHPAGYLTSAAHKASQSLLDPLDKFIFAENEWIGAQGQFGGDHPSAREDLDVSVMRRLTKSSAKTQRVGYVLHRTNLMQCGTPEENAQKLDVCHLLPNVARCERTTLTFLQNLEHLDGMVAPEVCPMETAAYVSSHSS</sequence>
<evidence type="ECO:0000256" key="18">
    <source>
        <dbReference type="SAM" id="Coils"/>
    </source>
</evidence>
<dbReference type="Pfam" id="PF09261">
    <property type="entry name" value="Alpha-mann_mid"/>
    <property type="match status" value="1"/>
</dbReference>
<comment type="cofactor">
    <cofactor evidence="17">
        <name>Zn(2+)</name>
        <dbReference type="ChEBI" id="CHEBI:29105"/>
    </cofactor>
    <text evidence="17">Binds 1 zinc ion per subunit.</text>
</comment>
<reference evidence="23" key="1">
    <citation type="submission" date="2025-08" db="UniProtKB">
        <authorList>
            <consortium name="RefSeq"/>
        </authorList>
    </citation>
    <scope>IDENTIFICATION</scope>
    <source>
        <strain evidence="23">Mau12</strain>
        <tissue evidence="23">Whole Body</tissue>
    </source>
</reference>
<feature type="transmembrane region" description="Helical" evidence="20">
    <location>
        <begin position="41"/>
        <end position="63"/>
    </location>
</feature>
<dbReference type="GO" id="GO:0006491">
    <property type="term" value="P:N-glycan processing"/>
    <property type="evidence" value="ECO:0007669"/>
    <property type="project" value="TreeGrafter"/>
</dbReference>
<keyword evidence="11" id="KW-0333">Golgi apparatus</keyword>
<keyword evidence="8 17" id="KW-0862">Zinc</keyword>
<dbReference type="GO" id="GO:0000139">
    <property type="term" value="C:Golgi membrane"/>
    <property type="evidence" value="ECO:0007669"/>
    <property type="project" value="UniProtKB-SubCell"/>
</dbReference>
<dbReference type="GO" id="GO:0030246">
    <property type="term" value="F:carbohydrate binding"/>
    <property type="evidence" value="ECO:0007669"/>
    <property type="project" value="InterPro"/>
</dbReference>
<dbReference type="InterPro" id="IPR013780">
    <property type="entry name" value="Glyco_hydro_b"/>
</dbReference>
<evidence type="ECO:0000256" key="17">
    <source>
        <dbReference type="RuleBase" id="RU361199"/>
    </source>
</evidence>
<feature type="domain" description="Glycoside hydrolase family 38 central" evidence="21">
    <location>
        <begin position="509"/>
        <end position="586"/>
    </location>
</feature>
<evidence type="ECO:0000256" key="4">
    <source>
        <dbReference type="ARBA" id="ARBA00011748"/>
    </source>
</evidence>
<dbReference type="Proteomes" id="UP000515162">
    <property type="component" value="Chromosome 3R"/>
</dbReference>
<dbReference type="SMART" id="SM00872">
    <property type="entry name" value="Alpha-mann_mid"/>
    <property type="match status" value="1"/>
</dbReference>
<dbReference type="InterPro" id="IPR041566">
    <property type="entry name" value="AManII_C"/>
</dbReference>
<evidence type="ECO:0000256" key="12">
    <source>
        <dbReference type="ARBA" id="ARBA00023136"/>
    </source>
</evidence>
<feature type="region of interest" description="Disordered" evidence="19">
    <location>
        <begin position="105"/>
        <end position="126"/>
    </location>
</feature>
<keyword evidence="5 20" id="KW-0812">Transmembrane</keyword>
<evidence type="ECO:0000256" key="16">
    <source>
        <dbReference type="ARBA" id="ARBA00093232"/>
    </source>
</evidence>
<dbReference type="CDD" id="cd10809">
    <property type="entry name" value="GH38N_AMII_GMII_SfManIII_like"/>
    <property type="match status" value="1"/>
</dbReference>
<dbReference type="Pfam" id="PF01074">
    <property type="entry name" value="Glyco_hydro_38N"/>
    <property type="match status" value="1"/>
</dbReference>
<keyword evidence="18" id="KW-0175">Coiled coil</keyword>
<evidence type="ECO:0000256" key="13">
    <source>
        <dbReference type="ARBA" id="ARBA00023157"/>
    </source>
</evidence>
<keyword evidence="9" id="KW-0735">Signal-anchor</keyword>
<evidence type="ECO:0000256" key="15">
    <source>
        <dbReference type="ARBA" id="ARBA00059516"/>
    </source>
</evidence>
<evidence type="ECO:0000256" key="6">
    <source>
        <dbReference type="ARBA" id="ARBA00022723"/>
    </source>
</evidence>
<comment type="pathway">
    <text evidence="2">Protein modification; protein glycosylation.</text>
</comment>
<dbReference type="Gene3D" id="2.60.40.1180">
    <property type="entry name" value="Golgi alpha-mannosidase II"/>
    <property type="match status" value="1"/>
</dbReference>
<dbReference type="RefSeq" id="XP_033164067.1">
    <property type="nucleotide sequence ID" value="XM_033308176.1"/>
</dbReference>
<evidence type="ECO:0000256" key="11">
    <source>
        <dbReference type="ARBA" id="ARBA00023034"/>
    </source>
</evidence>
<evidence type="ECO:0000256" key="7">
    <source>
        <dbReference type="ARBA" id="ARBA00022801"/>
    </source>
</evidence>
<dbReference type="AlphaFoldDB" id="A0A6P8K6C3"/>
<dbReference type="PANTHER" id="PTHR11607:SF3">
    <property type="entry name" value="LYSOSOMAL ALPHA-MANNOSIDASE"/>
    <property type="match status" value="1"/>
</dbReference>
<name>A0A6P8K6C3_DROMA</name>
<dbReference type="Pfam" id="PF18230">
    <property type="entry name" value="Glyc_hyd_38C_2"/>
    <property type="match status" value="1"/>
</dbReference>
<comment type="subcellular location">
    <subcellularLocation>
        <location evidence="1">Golgi apparatus membrane</location>
        <topology evidence="1">Single-pass type II membrane protein</topology>
    </subcellularLocation>
</comment>